<organism evidence="3 4">
    <name type="scientific">Candidatus Defluviibacterium haderslevense</name>
    <dbReference type="NCBI Taxonomy" id="2981993"/>
    <lineage>
        <taxon>Bacteria</taxon>
        <taxon>Pseudomonadati</taxon>
        <taxon>Bacteroidota</taxon>
        <taxon>Saprospiria</taxon>
        <taxon>Saprospirales</taxon>
        <taxon>Saprospiraceae</taxon>
        <taxon>Candidatus Defluviibacterium</taxon>
    </lineage>
</organism>
<dbReference type="PANTHER" id="PTHR34406">
    <property type="entry name" value="PROTEIN YCEI"/>
    <property type="match status" value="1"/>
</dbReference>
<comment type="caution">
    <text evidence="3">The sequence shown here is derived from an EMBL/GenBank/DDBJ whole genome shotgun (WGS) entry which is preliminary data.</text>
</comment>
<sequence length="214" mass="23101">MKKIAISFLTVFVTVSMISATVNPPVKMAVDAAKSTVKWTGTKISGTHTGMIKIKSGELVMDQNNLTGGMIEIDMTTITNTDMQGEYSDKLVGHLKADDFFGVDKFPTASLKITSVTPKSNGNFTVKGDLTIKGISNPIEFDAMVDATKKKATSKIAIDRTKYNIKYGSSSFFDNLGDKAISNNFDLDIELALAPVATAQKAKAQTKKKATMKK</sequence>
<feature type="chain" id="PRO_5039415378" evidence="1">
    <location>
        <begin position="21"/>
        <end position="214"/>
    </location>
</feature>
<dbReference type="SMART" id="SM00867">
    <property type="entry name" value="YceI"/>
    <property type="match status" value="1"/>
</dbReference>
<dbReference type="EMBL" id="JADKFW010000004">
    <property type="protein sequence ID" value="MBK9717548.1"/>
    <property type="molecule type" value="Genomic_DNA"/>
</dbReference>
<feature type="domain" description="Lipid/polyisoprenoid-binding YceI-like" evidence="2">
    <location>
        <begin position="27"/>
        <end position="194"/>
    </location>
</feature>
<evidence type="ECO:0000259" key="2">
    <source>
        <dbReference type="SMART" id="SM00867"/>
    </source>
</evidence>
<dbReference type="Proteomes" id="UP000808349">
    <property type="component" value="Unassembled WGS sequence"/>
</dbReference>
<dbReference type="Gene3D" id="2.40.128.110">
    <property type="entry name" value="Lipid/polyisoprenoid-binding, YceI-like"/>
    <property type="match status" value="1"/>
</dbReference>
<protein>
    <submittedName>
        <fullName evidence="3">YceI family protein</fullName>
    </submittedName>
</protein>
<reference evidence="3 4" key="1">
    <citation type="submission" date="2020-10" db="EMBL/GenBank/DDBJ databases">
        <title>Connecting structure to function with the recovery of over 1000 high-quality activated sludge metagenome-assembled genomes encoding full-length rRNA genes using long-read sequencing.</title>
        <authorList>
            <person name="Singleton C.M."/>
            <person name="Petriglieri F."/>
            <person name="Kristensen J.M."/>
            <person name="Kirkegaard R.H."/>
            <person name="Michaelsen T.Y."/>
            <person name="Andersen M.H."/>
            <person name="Karst S.M."/>
            <person name="Dueholm M.S."/>
            <person name="Nielsen P.H."/>
            <person name="Albertsen M."/>
        </authorList>
    </citation>
    <scope>NUCLEOTIDE SEQUENCE [LARGE SCALE GENOMIC DNA]</scope>
    <source>
        <strain evidence="3">Ribe_18-Q3-R11-54_BAT3C.373</strain>
    </source>
</reference>
<dbReference type="SUPFAM" id="SSF101874">
    <property type="entry name" value="YceI-like"/>
    <property type="match status" value="1"/>
</dbReference>
<dbReference type="InterPro" id="IPR007372">
    <property type="entry name" value="Lipid/polyisoprenoid-bd_YceI"/>
</dbReference>
<dbReference type="InterPro" id="IPR036761">
    <property type="entry name" value="TTHA0802/YceI-like_sf"/>
</dbReference>
<name>A0A9D7S970_9BACT</name>
<proteinExistence type="predicted"/>
<dbReference type="AlphaFoldDB" id="A0A9D7S970"/>
<evidence type="ECO:0000256" key="1">
    <source>
        <dbReference type="SAM" id="SignalP"/>
    </source>
</evidence>
<evidence type="ECO:0000313" key="3">
    <source>
        <dbReference type="EMBL" id="MBK9717548.1"/>
    </source>
</evidence>
<feature type="signal peptide" evidence="1">
    <location>
        <begin position="1"/>
        <end position="20"/>
    </location>
</feature>
<accession>A0A9D7S970</accession>
<dbReference type="PANTHER" id="PTHR34406:SF1">
    <property type="entry name" value="PROTEIN YCEI"/>
    <property type="match status" value="1"/>
</dbReference>
<gene>
    <name evidence="3" type="ORF">IPO85_08565</name>
</gene>
<keyword evidence="1" id="KW-0732">Signal</keyword>
<dbReference type="Pfam" id="PF04264">
    <property type="entry name" value="YceI"/>
    <property type="match status" value="1"/>
</dbReference>
<evidence type="ECO:0000313" key="4">
    <source>
        <dbReference type="Proteomes" id="UP000808349"/>
    </source>
</evidence>